<dbReference type="Pfam" id="PF13976">
    <property type="entry name" value="gag_pre-integrs"/>
    <property type="match status" value="1"/>
</dbReference>
<evidence type="ECO:0000313" key="4">
    <source>
        <dbReference type="Proteomes" id="UP001151760"/>
    </source>
</evidence>
<dbReference type="Gene3D" id="3.30.420.10">
    <property type="entry name" value="Ribonuclease H-like superfamily/Ribonuclease H"/>
    <property type="match status" value="1"/>
</dbReference>
<comment type="caution">
    <text evidence="3">The sequence shown here is derived from an EMBL/GenBank/DDBJ whole genome shotgun (WGS) entry which is preliminary data.</text>
</comment>
<feature type="domain" description="GAG-pre-integrase" evidence="2">
    <location>
        <begin position="183"/>
        <end position="255"/>
    </location>
</feature>
<reference evidence="3" key="1">
    <citation type="journal article" date="2022" name="Int. J. Mol. Sci.">
        <title>Draft Genome of Tanacetum Coccineum: Genomic Comparison of Closely Related Tanacetum-Family Plants.</title>
        <authorList>
            <person name="Yamashiro T."/>
            <person name="Shiraishi A."/>
            <person name="Nakayama K."/>
            <person name="Satake H."/>
        </authorList>
    </citation>
    <scope>NUCLEOTIDE SEQUENCE</scope>
</reference>
<sequence>MLSLKLPSISVYEWDWDYSLSVDHEPLEPNSQCIITLPLLLTHGLAQEFPLASRDSYPSQLLTPQTGPSLSDGIKSARIGDKAPDTGDNAAEEMSMYDECPKEESDEAIQIEILMMPYVGICKKNDRSNVMDGVSGVSLSVGSFIDVYGNGEDILWYWWYYGLMMDPKMDQDSESDAGSCDTNLYTISLDDTLRSSPICLLFKASKAKSWLWHRRLSHLNFCTLNKLAKDGLARGIPRLKFQKDHLCSTCALGKSKKSSHQPKAEDTNQEKLYLCALICVADAFLKTKDEAPAAIIKCIKDIQVRLKAIVQNVRTDNGTEFVNQTLREWSLGFLLAFAPAKKRAESTTEGPS</sequence>
<dbReference type="InterPro" id="IPR036397">
    <property type="entry name" value="RNaseH_sf"/>
</dbReference>
<accession>A0ABQ4ZQ61</accession>
<dbReference type="PANTHER" id="PTHR42648:SF18">
    <property type="entry name" value="RETROTRANSPOSON, UNCLASSIFIED-LIKE PROTEIN"/>
    <property type="match status" value="1"/>
</dbReference>
<dbReference type="PANTHER" id="PTHR42648">
    <property type="entry name" value="TRANSPOSASE, PUTATIVE-RELATED"/>
    <property type="match status" value="1"/>
</dbReference>
<evidence type="ECO:0000259" key="2">
    <source>
        <dbReference type="Pfam" id="PF13976"/>
    </source>
</evidence>
<reference evidence="3" key="2">
    <citation type="submission" date="2022-01" db="EMBL/GenBank/DDBJ databases">
        <authorList>
            <person name="Yamashiro T."/>
            <person name="Shiraishi A."/>
            <person name="Satake H."/>
            <person name="Nakayama K."/>
        </authorList>
    </citation>
    <scope>NUCLEOTIDE SEQUENCE</scope>
</reference>
<gene>
    <name evidence="3" type="ORF">Tco_0799372</name>
</gene>
<evidence type="ECO:0000256" key="1">
    <source>
        <dbReference type="SAM" id="MobiDB-lite"/>
    </source>
</evidence>
<dbReference type="EMBL" id="BQNB010011579">
    <property type="protein sequence ID" value="GJS92404.1"/>
    <property type="molecule type" value="Genomic_DNA"/>
</dbReference>
<feature type="region of interest" description="Disordered" evidence="1">
    <location>
        <begin position="64"/>
        <end position="88"/>
    </location>
</feature>
<keyword evidence="4" id="KW-1185">Reference proteome</keyword>
<dbReference type="InterPro" id="IPR025724">
    <property type="entry name" value="GAG-pre-integrase_dom"/>
</dbReference>
<protein>
    <submittedName>
        <fullName evidence="3">Retrovirus-related pol polyprotein from transposon TNT 1-94</fullName>
    </submittedName>
</protein>
<evidence type="ECO:0000313" key="3">
    <source>
        <dbReference type="EMBL" id="GJS92404.1"/>
    </source>
</evidence>
<name>A0ABQ4ZQ61_9ASTR</name>
<organism evidence="3 4">
    <name type="scientific">Tanacetum coccineum</name>
    <dbReference type="NCBI Taxonomy" id="301880"/>
    <lineage>
        <taxon>Eukaryota</taxon>
        <taxon>Viridiplantae</taxon>
        <taxon>Streptophyta</taxon>
        <taxon>Embryophyta</taxon>
        <taxon>Tracheophyta</taxon>
        <taxon>Spermatophyta</taxon>
        <taxon>Magnoliopsida</taxon>
        <taxon>eudicotyledons</taxon>
        <taxon>Gunneridae</taxon>
        <taxon>Pentapetalae</taxon>
        <taxon>asterids</taxon>
        <taxon>campanulids</taxon>
        <taxon>Asterales</taxon>
        <taxon>Asteraceae</taxon>
        <taxon>Asteroideae</taxon>
        <taxon>Anthemideae</taxon>
        <taxon>Anthemidinae</taxon>
        <taxon>Tanacetum</taxon>
    </lineage>
</organism>
<proteinExistence type="predicted"/>
<dbReference type="InterPro" id="IPR039537">
    <property type="entry name" value="Retrotran_Ty1/copia-like"/>
</dbReference>
<dbReference type="Proteomes" id="UP001151760">
    <property type="component" value="Unassembled WGS sequence"/>
</dbReference>